<reference evidence="2 3" key="1">
    <citation type="submission" date="2023-09" db="EMBL/GenBank/DDBJ databases">
        <authorList>
            <person name="Rey-Velasco X."/>
        </authorList>
    </citation>
    <scope>NUCLEOTIDE SEQUENCE [LARGE SCALE GENOMIC DNA]</scope>
    <source>
        <strain evidence="2 3">W431</strain>
    </source>
</reference>
<dbReference type="EMBL" id="JAVRIF010000001">
    <property type="protein sequence ID" value="MDT0602540.1"/>
    <property type="molecule type" value="Genomic_DNA"/>
</dbReference>
<evidence type="ECO:0000313" key="3">
    <source>
        <dbReference type="Proteomes" id="UP001266357"/>
    </source>
</evidence>
<sequence>MTTEKAITCGLAGNEISKSITGSSDVTASRTVVAASSGAVLGACASGAATVALGLASTPVTIPLVVASGLVAGIASLFD</sequence>
<protein>
    <recommendedName>
        <fullName evidence="4">Bacteriocin</fullName>
    </recommendedName>
</protein>
<keyword evidence="1" id="KW-0812">Transmembrane</keyword>
<feature type="transmembrane region" description="Helical" evidence="1">
    <location>
        <begin position="32"/>
        <end position="54"/>
    </location>
</feature>
<comment type="caution">
    <text evidence="2">The sequence shown here is derived from an EMBL/GenBank/DDBJ whole genome shotgun (WGS) entry which is preliminary data.</text>
</comment>
<evidence type="ECO:0000313" key="2">
    <source>
        <dbReference type="EMBL" id="MDT0602540.1"/>
    </source>
</evidence>
<accession>A0ABU2ZYA6</accession>
<keyword evidence="1" id="KW-0472">Membrane</keyword>
<name>A0ABU2ZYA6_9GAMM</name>
<organism evidence="2 3">
    <name type="scientific">Thalassotalea castellviae</name>
    <dbReference type="NCBI Taxonomy" id="3075612"/>
    <lineage>
        <taxon>Bacteria</taxon>
        <taxon>Pseudomonadati</taxon>
        <taxon>Pseudomonadota</taxon>
        <taxon>Gammaproteobacteria</taxon>
        <taxon>Alteromonadales</taxon>
        <taxon>Colwelliaceae</taxon>
        <taxon>Thalassotalea</taxon>
    </lineage>
</organism>
<feature type="transmembrane region" description="Helical" evidence="1">
    <location>
        <begin position="60"/>
        <end position="78"/>
    </location>
</feature>
<dbReference type="Proteomes" id="UP001266357">
    <property type="component" value="Unassembled WGS sequence"/>
</dbReference>
<dbReference type="RefSeq" id="WP_311576957.1">
    <property type="nucleotide sequence ID" value="NZ_JAVRIF010000001.1"/>
</dbReference>
<keyword evidence="1" id="KW-1133">Transmembrane helix</keyword>
<keyword evidence="3" id="KW-1185">Reference proteome</keyword>
<evidence type="ECO:0000256" key="1">
    <source>
        <dbReference type="SAM" id="Phobius"/>
    </source>
</evidence>
<evidence type="ECO:0008006" key="4">
    <source>
        <dbReference type="Google" id="ProtNLM"/>
    </source>
</evidence>
<gene>
    <name evidence="2" type="ORF">RM573_02920</name>
</gene>
<proteinExistence type="predicted"/>